<dbReference type="AlphaFoldDB" id="A0A1Y6K0D9"/>
<evidence type="ECO:0000313" key="1">
    <source>
        <dbReference type="EMBL" id="SMX53165.1"/>
    </source>
</evidence>
<accession>A0A1Y6K0D9</accession>
<evidence type="ECO:0000313" key="2">
    <source>
        <dbReference type="Proteomes" id="UP000195514"/>
    </source>
</evidence>
<proteinExistence type="predicted"/>
<dbReference type="KEGG" id="abat:CFX1CAM_0099"/>
<dbReference type="SUPFAM" id="SSF63829">
    <property type="entry name" value="Calcium-dependent phosphotriesterase"/>
    <property type="match status" value="1"/>
</dbReference>
<gene>
    <name evidence="1" type="ORF">CFX1CAM_0099</name>
</gene>
<organism evidence="1 2">
    <name type="scientific">Candidatus Brevifilum fermentans</name>
    <dbReference type="NCBI Taxonomy" id="1986204"/>
    <lineage>
        <taxon>Bacteria</taxon>
        <taxon>Bacillati</taxon>
        <taxon>Chloroflexota</taxon>
        <taxon>Anaerolineae</taxon>
        <taxon>Anaerolineales</taxon>
        <taxon>Anaerolineaceae</taxon>
        <taxon>Candidatus Brevifilum</taxon>
    </lineage>
</organism>
<sequence length="386" mass="44202">MKIKAHKLLDENFGDRWSQEVEDKWEYQDFLDDPAFREGWISFDCAYYNPDDHRIYLGITCFNSDRIFKAFDLTTNEFVDLGYSKIAHPQDAKFHRALNKWEKDNCLYAAVALLHDINLYWDAPGGAIVKYDPKTGDIRKIATPLPHHYIQSTCIDQERGVLYGQTFTPERMIKFDLNTYESEDLGPISSGMDMAQGENIELDDEGCVWCGWTVTRAWQPGSGPDRYRLCKYDPNQNRIIYYDGGLEKVDGSYGYEKVDGIFNLGAGRMFCSGANGSIYRLDTTTGMGTYLFTPIKDRRSRLSSLRLGYDGYAYGIVGRDGDCEILRFDPENETYELLGKLTDGVDHAFQVHDVAITPDGTLFACENDNPFRSSYLWEITFDKMLA</sequence>
<dbReference type="Proteomes" id="UP000195514">
    <property type="component" value="Chromosome I"/>
</dbReference>
<dbReference type="OrthoDB" id="916794at2"/>
<dbReference type="EMBL" id="LT859958">
    <property type="protein sequence ID" value="SMX53165.1"/>
    <property type="molecule type" value="Genomic_DNA"/>
</dbReference>
<evidence type="ECO:0008006" key="3">
    <source>
        <dbReference type="Google" id="ProtNLM"/>
    </source>
</evidence>
<dbReference type="RefSeq" id="WP_087861123.1">
    <property type="nucleotide sequence ID" value="NZ_LT859958.1"/>
</dbReference>
<keyword evidence="2" id="KW-1185">Reference proteome</keyword>
<protein>
    <recommendedName>
        <fullName evidence="3">SMP-30/Gluconolactonase/LRE-like region domain-containing protein</fullName>
    </recommendedName>
</protein>
<reference evidence="2" key="1">
    <citation type="submission" date="2017-05" db="EMBL/GenBank/DDBJ databases">
        <authorList>
            <person name="Kirkegaard R."/>
            <person name="Mcilroy J S."/>
        </authorList>
    </citation>
    <scope>NUCLEOTIDE SEQUENCE [LARGE SCALE GENOMIC DNA]</scope>
</reference>
<name>A0A1Y6K0D9_9CHLR</name>